<dbReference type="InterPro" id="IPR014710">
    <property type="entry name" value="RmlC-like_jellyroll"/>
</dbReference>
<dbReference type="InterPro" id="IPR051610">
    <property type="entry name" value="GPI/OXD"/>
</dbReference>
<evidence type="ECO:0000313" key="5">
    <source>
        <dbReference type="Proteomes" id="UP001595818"/>
    </source>
</evidence>
<dbReference type="Proteomes" id="UP001595818">
    <property type="component" value="Unassembled WGS sequence"/>
</dbReference>
<feature type="domain" description="Cupin type-2" evidence="3">
    <location>
        <begin position="72"/>
        <end position="133"/>
    </location>
</feature>
<gene>
    <name evidence="4" type="ORF">ACFPFU_13060</name>
</gene>
<reference evidence="5" key="1">
    <citation type="journal article" date="2019" name="Int. J. Syst. Evol. Microbiol.">
        <title>The Global Catalogue of Microorganisms (GCM) 10K type strain sequencing project: providing services to taxonomists for standard genome sequencing and annotation.</title>
        <authorList>
            <consortium name="The Broad Institute Genomics Platform"/>
            <consortium name="The Broad Institute Genome Sequencing Center for Infectious Disease"/>
            <person name="Wu L."/>
            <person name="Ma J."/>
        </authorList>
    </citation>
    <scope>NUCLEOTIDE SEQUENCE [LARGE SCALE GENOMIC DNA]</scope>
    <source>
        <strain evidence="5">CGMCC 4.7466</strain>
    </source>
</reference>
<dbReference type="RefSeq" id="WP_377065169.1">
    <property type="nucleotide sequence ID" value="NZ_JBHSJJ010000006.1"/>
</dbReference>
<dbReference type="InterPro" id="IPR013096">
    <property type="entry name" value="Cupin_2"/>
</dbReference>
<name>A0ABV9T2G9_9BACT</name>
<dbReference type="SUPFAM" id="SSF51182">
    <property type="entry name" value="RmlC-like cupins"/>
    <property type="match status" value="1"/>
</dbReference>
<feature type="signal peptide" evidence="2">
    <location>
        <begin position="1"/>
        <end position="18"/>
    </location>
</feature>
<dbReference type="Pfam" id="PF07883">
    <property type="entry name" value="Cupin_2"/>
    <property type="match status" value="2"/>
</dbReference>
<keyword evidence="2" id="KW-0732">Signal</keyword>
<proteinExistence type="predicted"/>
<organism evidence="4 5">
    <name type="scientific">Negadavirga shengliensis</name>
    <dbReference type="NCBI Taxonomy" id="1389218"/>
    <lineage>
        <taxon>Bacteria</taxon>
        <taxon>Pseudomonadati</taxon>
        <taxon>Bacteroidota</taxon>
        <taxon>Cytophagia</taxon>
        <taxon>Cytophagales</taxon>
        <taxon>Cyclobacteriaceae</taxon>
        <taxon>Negadavirga</taxon>
    </lineage>
</organism>
<feature type="domain" description="Cupin type-2" evidence="3">
    <location>
        <begin position="205"/>
        <end position="273"/>
    </location>
</feature>
<evidence type="ECO:0000313" key="4">
    <source>
        <dbReference type="EMBL" id="MFC4872619.1"/>
    </source>
</evidence>
<dbReference type="PANTHER" id="PTHR35848">
    <property type="entry name" value="OXALATE-BINDING PROTEIN"/>
    <property type="match status" value="1"/>
</dbReference>
<comment type="caution">
    <text evidence="4">The sequence shown here is derived from an EMBL/GenBank/DDBJ whole genome shotgun (WGS) entry which is preliminary data.</text>
</comment>
<dbReference type="EMBL" id="JBHSJJ010000006">
    <property type="protein sequence ID" value="MFC4872619.1"/>
    <property type="molecule type" value="Genomic_DNA"/>
</dbReference>
<accession>A0ABV9T2G9</accession>
<sequence length="404" mass="45158">MKNLYLLFAILLTAQVSAQSIKERVIPNDPATYRELSAVHDGAGKIGFTQLIGRNDMTSNFLYLHAGKIEGKSGIGHHFHHSIEEMYLILDGEAEFTINGRTALIKAPAIVPCKMGESHAIYNPADESLNWLNFAVSRQKAKTDAFDLGDSREGAVLDPVPTFVYGRLEREKLKTDNPAYEGEGVQYRRVLGPEVFSTDWHHVDHVTIAPGQSTISRKLKGFEEVYYVIGGEGTVSIGDDEAAFKADDAFYGALGETVRLTNVSNEEVELLVIGIAPYKQQQRADESQQGHPKAMALQMDFVVEAANAKAFEEMYTSIYVPAMLVQEGYISSKLLRLYPENIANEIEAEGTDYNYQIMISFDTEENRRKWVASKQHDIAWPAASSLAKKFKWKGYDVMGENDKR</sequence>
<evidence type="ECO:0000259" key="3">
    <source>
        <dbReference type="Pfam" id="PF07883"/>
    </source>
</evidence>
<dbReference type="Gene3D" id="2.60.120.10">
    <property type="entry name" value="Jelly Rolls"/>
    <property type="match status" value="2"/>
</dbReference>
<keyword evidence="5" id="KW-1185">Reference proteome</keyword>
<keyword evidence="1" id="KW-0479">Metal-binding</keyword>
<evidence type="ECO:0000256" key="1">
    <source>
        <dbReference type="ARBA" id="ARBA00022723"/>
    </source>
</evidence>
<protein>
    <submittedName>
        <fullName evidence="4">Cupin domain-containing protein</fullName>
    </submittedName>
</protein>
<dbReference type="InterPro" id="IPR011051">
    <property type="entry name" value="RmlC_Cupin_sf"/>
</dbReference>
<evidence type="ECO:0000256" key="2">
    <source>
        <dbReference type="SAM" id="SignalP"/>
    </source>
</evidence>
<dbReference type="PANTHER" id="PTHR35848:SF6">
    <property type="entry name" value="CUPIN TYPE-2 DOMAIN-CONTAINING PROTEIN"/>
    <property type="match status" value="1"/>
</dbReference>
<feature type="chain" id="PRO_5046045798" evidence="2">
    <location>
        <begin position="19"/>
        <end position="404"/>
    </location>
</feature>